<dbReference type="Proteomes" id="UP000327157">
    <property type="component" value="Chromosome 9"/>
</dbReference>
<feature type="region of interest" description="Disordered" evidence="1">
    <location>
        <begin position="241"/>
        <end position="320"/>
    </location>
</feature>
<reference evidence="2 3" key="3">
    <citation type="submission" date="2019-11" db="EMBL/GenBank/DDBJ databases">
        <title>A de novo genome assembly of a pear dwarfing rootstock.</title>
        <authorList>
            <person name="Wang F."/>
            <person name="Wang J."/>
            <person name="Li S."/>
            <person name="Zhang Y."/>
            <person name="Fang M."/>
            <person name="Ma L."/>
            <person name="Zhao Y."/>
            <person name="Jiang S."/>
        </authorList>
    </citation>
    <scope>NUCLEOTIDE SEQUENCE [LARGE SCALE GENOMIC DNA]</scope>
    <source>
        <strain evidence="2">S2</strain>
        <tissue evidence="2">Leaf</tissue>
    </source>
</reference>
<gene>
    <name evidence="2" type="ORF">D8674_036448</name>
</gene>
<dbReference type="InterPro" id="IPR038928">
    <property type="entry name" value="LAZY1"/>
</dbReference>
<dbReference type="GO" id="GO:0009630">
    <property type="term" value="P:gravitropism"/>
    <property type="evidence" value="ECO:0007669"/>
    <property type="project" value="InterPro"/>
</dbReference>
<feature type="compositionally biased region" description="Basic and acidic residues" evidence="1">
    <location>
        <begin position="52"/>
        <end position="68"/>
    </location>
</feature>
<evidence type="ECO:0008006" key="4">
    <source>
        <dbReference type="Google" id="ProtNLM"/>
    </source>
</evidence>
<feature type="region of interest" description="Disordered" evidence="1">
    <location>
        <begin position="33"/>
        <end position="71"/>
    </location>
</feature>
<dbReference type="AlphaFoldDB" id="A0A5N5GKL7"/>
<reference evidence="2 3" key="1">
    <citation type="submission" date="2019-09" db="EMBL/GenBank/DDBJ databases">
        <authorList>
            <person name="Ou C."/>
        </authorList>
    </citation>
    <scope>NUCLEOTIDE SEQUENCE [LARGE SCALE GENOMIC DNA]</scope>
    <source>
        <strain evidence="2">S2</strain>
        <tissue evidence="2">Leaf</tissue>
    </source>
</reference>
<name>A0A5N5GKL7_9ROSA</name>
<reference evidence="3" key="2">
    <citation type="submission" date="2019-10" db="EMBL/GenBank/DDBJ databases">
        <title>A de novo genome assembly of a pear dwarfing rootstock.</title>
        <authorList>
            <person name="Wang F."/>
            <person name="Wang J."/>
            <person name="Li S."/>
            <person name="Zhang Y."/>
            <person name="Fang M."/>
            <person name="Ma L."/>
            <person name="Zhao Y."/>
            <person name="Jiang S."/>
        </authorList>
    </citation>
    <scope>NUCLEOTIDE SEQUENCE [LARGE SCALE GENOMIC DNA]</scope>
</reference>
<feature type="compositionally biased region" description="Basic and acidic residues" evidence="1">
    <location>
        <begin position="300"/>
        <end position="311"/>
    </location>
</feature>
<sequence length="381" mass="43055">MKLLQWVHYKFRHGSIEPCKDLTQPSLDDQDAYMKSNFGSRYGSTSLQPPARDQEKSFAESEAKREEETSGTISELFHGFLTIGTLGSESSINEPETPTFATTLENLTQQKAEVTENDLKLISYELEKFLEAETKEEGVRASSARDSNASSITLSGMQMEESEDEEYWTAAYPLKGYLFGSSTQLPETTMEAKKEKTSLQELFDRTKITTDYKEKSEIEEIEVKHKHRSAMGFMKKMIKKFHASSKRSSPSTGGDATDPVSIKKKLGEASDSLSTKKKPRKVLRMFHRRIHPESSIAARESVKSEKYEKKNNSSAGSGCNENMMLMGEDNGRFPDGARAKEGTENCKKFMNFPQYRQSGSGSRRKGEHWIKTDAEYLVLEL</sequence>
<comment type="caution">
    <text evidence="2">The sequence shown here is derived from an EMBL/GenBank/DDBJ whole genome shotgun (WGS) entry which is preliminary data.</text>
</comment>
<feature type="compositionally biased region" description="Polar residues" evidence="1">
    <location>
        <begin position="37"/>
        <end position="48"/>
    </location>
</feature>
<dbReference type="PANTHER" id="PTHR34959:SF4">
    <property type="entry name" value="PROTEIN LAZY 1"/>
    <property type="match status" value="1"/>
</dbReference>
<dbReference type="OrthoDB" id="780166at2759"/>
<dbReference type="GO" id="GO:2000012">
    <property type="term" value="P:regulation of auxin polar transport"/>
    <property type="evidence" value="ECO:0007669"/>
    <property type="project" value="InterPro"/>
</dbReference>
<protein>
    <recommendedName>
        <fullName evidence="4">Protein LAZY 1-like</fullName>
    </recommendedName>
</protein>
<keyword evidence="3" id="KW-1185">Reference proteome</keyword>
<evidence type="ECO:0000256" key="1">
    <source>
        <dbReference type="SAM" id="MobiDB-lite"/>
    </source>
</evidence>
<proteinExistence type="predicted"/>
<accession>A0A5N5GKL7</accession>
<dbReference type="PANTHER" id="PTHR34959">
    <property type="entry name" value="PROTEIN LAZY 1"/>
    <property type="match status" value="1"/>
</dbReference>
<organism evidence="2 3">
    <name type="scientific">Pyrus ussuriensis x Pyrus communis</name>
    <dbReference type="NCBI Taxonomy" id="2448454"/>
    <lineage>
        <taxon>Eukaryota</taxon>
        <taxon>Viridiplantae</taxon>
        <taxon>Streptophyta</taxon>
        <taxon>Embryophyta</taxon>
        <taxon>Tracheophyta</taxon>
        <taxon>Spermatophyta</taxon>
        <taxon>Magnoliopsida</taxon>
        <taxon>eudicotyledons</taxon>
        <taxon>Gunneridae</taxon>
        <taxon>Pentapetalae</taxon>
        <taxon>rosids</taxon>
        <taxon>fabids</taxon>
        <taxon>Rosales</taxon>
        <taxon>Rosaceae</taxon>
        <taxon>Amygdaloideae</taxon>
        <taxon>Maleae</taxon>
        <taxon>Pyrus</taxon>
    </lineage>
</organism>
<evidence type="ECO:0000313" key="3">
    <source>
        <dbReference type="Proteomes" id="UP000327157"/>
    </source>
</evidence>
<dbReference type="EMBL" id="SMOL01000458">
    <property type="protein sequence ID" value="KAB2614132.1"/>
    <property type="molecule type" value="Genomic_DNA"/>
</dbReference>
<evidence type="ECO:0000313" key="2">
    <source>
        <dbReference type="EMBL" id="KAB2614132.1"/>
    </source>
</evidence>
<feature type="compositionally biased region" description="Basic residues" evidence="1">
    <location>
        <begin position="275"/>
        <end position="290"/>
    </location>
</feature>